<dbReference type="GeneID" id="1494698"/>
<evidence type="ECO:0000256" key="1">
    <source>
        <dbReference type="SAM" id="Phobius"/>
    </source>
</evidence>
<dbReference type="RefSeq" id="NP_064890.1">
    <property type="nucleotide sequence ID" value="NC_002520.1"/>
</dbReference>
<keyword evidence="3" id="KW-1185">Reference proteome</keyword>
<organism evidence="2 3">
    <name type="scientific">Amsacta moorei entomopoxvirus</name>
    <name type="common">AmEPV</name>
    <dbReference type="NCBI Taxonomy" id="28321"/>
    <lineage>
        <taxon>Viruses</taxon>
        <taxon>Varidnaviria</taxon>
        <taxon>Bamfordvirae</taxon>
        <taxon>Nucleocytoviricota</taxon>
        <taxon>Pokkesviricetes</taxon>
        <taxon>Chitovirales</taxon>
        <taxon>Poxviridae</taxon>
        <taxon>Entomopoxvirinae</taxon>
        <taxon>Betaentomopoxvirus</taxon>
    </lineage>
</organism>
<protein>
    <submittedName>
        <fullName evidence="2">AMV108</fullName>
    </submittedName>
</protein>
<feature type="transmembrane region" description="Helical" evidence="1">
    <location>
        <begin position="46"/>
        <end position="65"/>
    </location>
</feature>
<dbReference type="EMBL" id="AF250284">
    <property type="protein sequence ID" value="AAG02814.1"/>
    <property type="molecule type" value="Genomic_DNA"/>
</dbReference>
<organismHost>
    <name type="scientific">Amsacta</name>
    <dbReference type="NCBI Taxonomy" id="340055"/>
</organismHost>
<accession>Q9EMU1</accession>
<proteinExistence type="predicted"/>
<evidence type="ECO:0000313" key="2">
    <source>
        <dbReference type="EMBL" id="AAG02814.1"/>
    </source>
</evidence>
<gene>
    <name evidence="2" type="primary">AMV108</name>
</gene>
<sequence>MYKIILLSLFGIIYFDFKSIIFEYNSSTGVIIPIISLGIIKLIPKLTLHVLCGGMVIFILLDKFINLLSMHVGTECFSSVL</sequence>
<keyword evidence="1" id="KW-0472">Membrane</keyword>
<name>Q9EMU1_AMEPV</name>
<dbReference type="Proteomes" id="UP000000872">
    <property type="component" value="Segment"/>
</dbReference>
<keyword evidence="1" id="KW-1133">Transmembrane helix</keyword>
<reference evidence="2 3" key="1">
    <citation type="journal article" date="2000" name="Virology">
        <title>Complete genomic sequence of the Amsacta moorei entomopoxvirus: analysis and comparison with other poxviruses.</title>
        <authorList>
            <person name="Bawden A.L."/>
            <person name="Glassberg K.J."/>
            <person name="Diggans J."/>
            <person name="Shaw R."/>
            <person name="Farmerie W."/>
            <person name="Moyer R.W."/>
        </authorList>
    </citation>
    <scope>NUCLEOTIDE SEQUENCE [LARGE SCALE GENOMIC DNA]</scope>
</reference>
<dbReference type="KEGG" id="vg:1494698"/>
<evidence type="ECO:0000313" key="3">
    <source>
        <dbReference type="Proteomes" id="UP000000872"/>
    </source>
</evidence>
<keyword evidence="1" id="KW-0812">Transmembrane</keyword>
<feature type="transmembrane region" description="Helical" evidence="1">
    <location>
        <begin position="21"/>
        <end position="40"/>
    </location>
</feature>